<name>J4I9C4_9APHY</name>
<evidence type="ECO:0000313" key="1">
    <source>
        <dbReference type="EMBL" id="CCM00916.1"/>
    </source>
</evidence>
<gene>
    <name evidence="1" type="ORF">FIBRA_02962</name>
</gene>
<dbReference type="STRING" id="599839.J4I9C4"/>
<protein>
    <submittedName>
        <fullName evidence="1">Uncharacterized protein</fullName>
    </submittedName>
</protein>
<organism evidence="1 2">
    <name type="scientific">Fibroporia radiculosa</name>
    <dbReference type="NCBI Taxonomy" id="599839"/>
    <lineage>
        <taxon>Eukaryota</taxon>
        <taxon>Fungi</taxon>
        <taxon>Dikarya</taxon>
        <taxon>Basidiomycota</taxon>
        <taxon>Agaricomycotina</taxon>
        <taxon>Agaricomycetes</taxon>
        <taxon>Polyporales</taxon>
        <taxon>Fibroporiaceae</taxon>
        <taxon>Fibroporia</taxon>
    </lineage>
</organism>
<dbReference type="InParanoid" id="J4I9C4"/>
<dbReference type="AlphaFoldDB" id="J4I9C4"/>
<keyword evidence="2" id="KW-1185">Reference proteome</keyword>
<reference evidence="1 2" key="1">
    <citation type="journal article" date="2012" name="Appl. Environ. Microbiol.">
        <title>Short-read sequencing for genomic analysis of the brown rot fungus Fibroporia radiculosa.</title>
        <authorList>
            <person name="Tang J.D."/>
            <person name="Perkins A.D."/>
            <person name="Sonstegard T.S."/>
            <person name="Schroeder S.G."/>
            <person name="Burgess S.C."/>
            <person name="Diehl S.V."/>
        </authorList>
    </citation>
    <scope>NUCLEOTIDE SEQUENCE [LARGE SCALE GENOMIC DNA]</scope>
    <source>
        <strain evidence="1 2">TFFH 294</strain>
    </source>
</reference>
<dbReference type="RefSeq" id="XP_012180199.1">
    <property type="nucleotide sequence ID" value="XM_012324809.1"/>
</dbReference>
<dbReference type="Proteomes" id="UP000006352">
    <property type="component" value="Unassembled WGS sequence"/>
</dbReference>
<dbReference type="EMBL" id="HE797010">
    <property type="protein sequence ID" value="CCM00916.1"/>
    <property type="molecule type" value="Genomic_DNA"/>
</dbReference>
<dbReference type="GeneID" id="24095827"/>
<accession>J4I9C4</accession>
<dbReference type="HOGENOM" id="CLU_912254_0_0_1"/>
<dbReference type="OrthoDB" id="3267335at2759"/>
<proteinExistence type="predicted"/>
<sequence length="305" mass="32274">MFIQVPAHLRSILVSLAFLYHVVLCITFISLSPSLAAATGSDHAFPPNVITVISPSPNTNVEAGTTLDIALRAHHRSGEDSISLETLGMKIELSNGSVQVPILARSRSDHLAQEWDNNGVTIRYKWPIPSCLHSGEYHVTTHTSADHGLGVIPVTIQNDLPSHACKTYPGVDMDRSFHAQPPVKRATSLQPNTTQQTTLSATDAAEITVTAVSSELTVVPSGLPATIVIEPPSSETSALSPSRVSGFSTVYKTFTTTATVNGSEMPITVTATTTAPESITIVLTSLETIVSTTTASASTLEFTST</sequence>
<evidence type="ECO:0000313" key="2">
    <source>
        <dbReference type="Proteomes" id="UP000006352"/>
    </source>
</evidence>